<proteinExistence type="inferred from homology"/>
<feature type="domain" description="ABC transporter" evidence="6">
    <location>
        <begin position="2"/>
        <end position="234"/>
    </location>
</feature>
<keyword evidence="5" id="KW-0029">Amino-acid transport</keyword>
<evidence type="ECO:0000256" key="5">
    <source>
        <dbReference type="ARBA" id="ARBA00022970"/>
    </source>
</evidence>
<dbReference type="Proteomes" id="UP000248764">
    <property type="component" value="Unassembled WGS sequence"/>
</dbReference>
<evidence type="ECO:0000256" key="4">
    <source>
        <dbReference type="ARBA" id="ARBA00022840"/>
    </source>
</evidence>
<dbReference type="GO" id="GO:0005524">
    <property type="term" value="F:ATP binding"/>
    <property type="evidence" value="ECO:0007669"/>
    <property type="project" value="UniProtKB-KW"/>
</dbReference>
<keyword evidence="8" id="KW-1185">Reference proteome</keyword>
<keyword evidence="3" id="KW-0547">Nucleotide-binding</keyword>
<gene>
    <name evidence="7" type="primary">livF</name>
    <name evidence="7" type="ORF">C1I92_18530</name>
</gene>
<comment type="similarity">
    <text evidence="1">Belongs to the ABC transporter superfamily.</text>
</comment>
<protein>
    <submittedName>
        <fullName evidence="7">Branched-chain amino acid ABC transporter ATP-binding protein</fullName>
    </submittedName>
</protein>
<evidence type="ECO:0000256" key="2">
    <source>
        <dbReference type="ARBA" id="ARBA00022448"/>
    </source>
</evidence>
<dbReference type="InterPro" id="IPR003593">
    <property type="entry name" value="AAA+_ATPase"/>
</dbReference>
<dbReference type="RefSeq" id="WP_111256136.1">
    <property type="nucleotide sequence ID" value="NZ_POTW01000046.1"/>
</dbReference>
<keyword evidence="4 7" id="KW-0067">ATP-binding</keyword>
<evidence type="ECO:0000313" key="7">
    <source>
        <dbReference type="EMBL" id="PZF82024.1"/>
    </source>
</evidence>
<evidence type="ECO:0000313" key="8">
    <source>
        <dbReference type="Proteomes" id="UP000248764"/>
    </source>
</evidence>
<dbReference type="PROSITE" id="PS50893">
    <property type="entry name" value="ABC_TRANSPORTER_2"/>
    <property type="match status" value="1"/>
</dbReference>
<organism evidence="7 8">
    <name type="scientific">Jiangella anatolica</name>
    <dbReference type="NCBI Taxonomy" id="2670374"/>
    <lineage>
        <taxon>Bacteria</taxon>
        <taxon>Bacillati</taxon>
        <taxon>Actinomycetota</taxon>
        <taxon>Actinomycetes</taxon>
        <taxon>Jiangellales</taxon>
        <taxon>Jiangellaceae</taxon>
        <taxon>Jiangella</taxon>
    </lineage>
</organism>
<dbReference type="PROSITE" id="PS00211">
    <property type="entry name" value="ABC_TRANSPORTER_1"/>
    <property type="match status" value="1"/>
</dbReference>
<dbReference type="EMBL" id="POTW01000046">
    <property type="protein sequence ID" value="PZF82024.1"/>
    <property type="molecule type" value="Genomic_DNA"/>
</dbReference>
<dbReference type="InterPro" id="IPR027417">
    <property type="entry name" value="P-loop_NTPase"/>
</dbReference>
<name>A0A2W2BNW0_9ACTN</name>
<dbReference type="GO" id="GO:0015658">
    <property type="term" value="F:branched-chain amino acid transmembrane transporter activity"/>
    <property type="evidence" value="ECO:0007669"/>
    <property type="project" value="TreeGrafter"/>
</dbReference>
<dbReference type="Pfam" id="PF00005">
    <property type="entry name" value="ABC_tran"/>
    <property type="match status" value="1"/>
</dbReference>
<dbReference type="InterPro" id="IPR017871">
    <property type="entry name" value="ABC_transporter-like_CS"/>
</dbReference>
<dbReference type="PANTHER" id="PTHR43820:SF4">
    <property type="entry name" value="HIGH-AFFINITY BRANCHED-CHAIN AMINO ACID TRANSPORT ATP-BINDING PROTEIN LIVF"/>
    <property type="match status" value="1"/>
</dbReference>
<dbReference type="InterPro" id="IPR003439">
    <property type="entry name" value="ABC_transporter-like_ATP-bd"/>
</dbReference>
<evidence type="ECO:0000256" key="1">
    <source>
        <dbReference type="ARBA" id="ARBA00005417"/>
    </source>
</evidence>
<dbReference type="Gene3D" id="3.40.50.300">
    <property type="entry name" value="P-loop containing nucleotide triphosphate hydrolases"/>
    <property type="match status" value="1"/>
</dbReference>
<comment type="caution">
    <text evidence="7">The sequence shown here is derived from an EMBL/GenBank/DDBJ whole genome shotgun (WGS) entry which is preliminary data.</text>
</comment>
<evidence type="ECO:0000259" key="6">
    <source>
        <dbReference type="PROSITE" id="PS50893"/>
    </source>
</evidence>
<sequence length="234" mass="24622">MLEVRELEAWYGQAQALWGVDLSVADGEVVSIVGPNGAGKSTLVQSIAGLHRSTRGTIAVDGVDLTRVPAHRVGDHGVALVPEGRRVFARMTVHDNLVLGAYRRSARPGLADGLARVHSLFPRLAERSSQLAGSLSGGEQQMLAIGRALLAQPRLLLMDEPSLGLAPVVVDEVFDAIRAINADGVSVLLVEQDVERALEVSARGYVLAEGRIVASGSSAELTGSALVRRSVLGL</sequence>
<reference evidence="7 8" key="1">
    <citation type="submission" date="2018-01" db="EMBL/GenBank/DDBJ databases">
        <title>Draft genome sequence of Jiangella sp. GTF31.</title>
        <authorList>
            <person name="Sahin N."/>
            <person name="Ay H."/>
            <person name="Saygin H."/>
        </authorList>
    </citation>
    <scope>NUCLEOTIDE SEQUENCE [LARGE SCALE GENOMIC DNA]</scope>
    <source>
        <strain evidence="7 8">GTF31</strain>
    </source>
</reference>
<dbReference type="AlphaFoldDB" id="A0A2W2BNW0"/>
<evidence type="ECO:0000256" key="3">
    <source>
        <dbReference type="ARBA" id="ARBA00022741"/>
    </source>
</evidence>
<dbReference type="SUPFAM" id="SSF52540">
    <property type="entry name" value="P-loop containing nucleoside triphosphate hydrolases"/>
    <property type="match status" value="1"/>
</dbReference>
<accession>A0A2W2BNW0</accession>
<dbReference type="PANTHER" id="PTHR43820">
    <property type="entry name" value="HIGH-AFFINITY BRANCHED-CHAIN AMINO ACID TRANSPORT ATP-BINDING PROTEIN LIVF"/>
    <property type="match status" value="1"/>
</dbReference>
<dbReference type="InterPro" id="IPR052156">
    <property type="entry name" value="BCAA_Transport_ATP-bd_LivF"/>
</dbReference>
<keyword evidence="2" id="KW-0813">Transport</keyword>
<dbReference type="SMART" id="SM00382">
    <property type="entry name" value="AAA"/>
    <property type="match status" value="1"/>
</dbReference>
<dbReference type="GO" id="GO:0015807">
    <property type="term" value="P:L-amino acid transport"/>
    <property type="evidence" value="ECO:0007669"/>
    <property type="project" value="TreeGrafter"/>
</dbReference>
<dbReference type="CDD" id="cd03224">
    <property type="entry name" value="ABC_TM1139_LivF_branched"/>
    <property type="match status" value="1"/>
</dbReference>
<dbReference type="GO" id="GO:0016887">
    <property type="term" value="F:ATP hydrolysis activity"/>
    <property type="evidence" value="ECO:0007669"/>
    <property type="project" value="InterPro"/>
</dbReference>